<dbReference type="InterPro" id="IPR046357">
    <property type="entry name" value="PPIase_dom_sf"/>
</dbReference>
<dbReference type="PANTHER" id="PTHR43629:SF3">
    <property type="entry name" value="PEPTIDYL-PROLYL CIS-TRANS ISOMERASE C"/>
    <property type="match status" value="1"/>
</dbReference>
<evidence type="ECO:0000256" key="3">
    <source>
        <dbReference type="ARBA" id="ARBA00007656"/>
    </source>
</evidence>
<evidence type="ECO:0000256" key="6">
    <source>
        <dbReference type="ARBA" id="ARBA00023110"/>
    </source>
</evidence>
<evidence type="ECO:0000256" key="4">
    <source>
        <dbReference type="ARBA" id="ARBA00013194"/>
    </source>
</evidence>
<keyword evidence="7 12" id="KW-0413">Isomerase</keyword>
<sequence>MAKRACALHILVKTEAECLAIKQQLDKGGDFGKLAKKHSTCPSGKRGGDLGEFNKGDMVGPFDKAVFSGPELVIQGPVKTRFGYHLIKVLYRT</sequence>
<name>A0ABP7ELU0_9GAMM</name>
<dbReference type="InterPro" id="IPR000297">
    <property type="entry name" value="PPIase_PpiC"/>
</dbReference>
<keyword evidence="5" id="KW-0963">Cytoplasm</keyword>
<dbReference type="SUPFAM" id="SSF54534">
    <property type="entry name" value="FKBP-like"/>
    <property type="match status" value="1"/>
</dbReference>
<comment type="similarity">
    <text evidence="3">Belongs to the PpiC/parvulin rotamase family.</text>
</comment>
<proteinExistence type="inferred from homology"/>
<comment type="catalytic activity">
    <reaction evidence="1">
        <text>[protein]-peptidylproline (omega=180) = [protein]-peptidylproline (omega=0)</text>
        <dbReference type="Rhea" id="RHEA:16237"/>
        <dbReference type="Rhea" id="RHEA-COMP:10747"/>
        <dbReference type="Rhea" id="RHEA-COMP:10748"/>
        <dbReference type="ChEBI" id="CHEBI:83833"/>
        <dbReference type="ChEBI" id="CHEBI:83834"/>
        <dbReference type="EC" id="5.2.1.8"/>
    </reaction>
</comment>
<dbReference type="Gene3D" id="3.10.50.40">
    <property type="match status" value="1"/>
</dbReference>
<protein>
    <recommendedName>
        <fullName evidence="8">Peptidyl-prolyl cis-trans isomerase C</fullName>
        <ecNumber evidence="4">5.2.1.8</ecNumber>
    </recommendedName>
    <alternativeName>
        <fullName evidence="10">Parvulin</fullName>
    </alternativeName>
    <alternativeName>
        <fullName evidence="9">Rotamase C</fullName>
    </alternativeName>
</protein>
<dbReference type="InterPro" id="IPR052204">
    <property type="entry name" value="PpiC/parvulin_rotamase"/>
</dbReference>
<dbReference type="GO" id="GO:0016853">
    <property type="term" value="F:isomerase activity"/>
    <property type="evidence" value="ECO:0007669"/>
    <property type="project" value="UniProtKB-KW"/>
</dbReference>
<gene>
    <name evidence="14" type="primary">ppiC</name>
    <name evidence="14" type="ORF">GCM10022421_31770</name>
</gene>
<dbReference type="PROSITE" id="PS01096">
    <property type="entry name" value="PPIC_PPIASE_1"/>
    <property type="match status" value="1"/>
</dbReference>
<evidence type="ECO:0000256" key="8">
    <source>
        <dbReference type="ARBA" id="ARBA00040926"/>
    </source>
</evidence>
<reference evidence="15" key="1">
    <citation type="journal article" date="2019" name="Int. J. Syst. Evol. Microbiol.">
        <title>The Global Catalogue of Microorganisms (GCM) 10K type strain sequencing project: providing services to taxonomists for standard genome sequencing and annotation.</title>
        <authorList>
            <consortium name="The Broad Institute Genomics Platform"/>
            <consortium name="The Broad Institute Genome Sequencing Center for Infectious Disease"/>
            <person name="Wu L."/>
            <person name="Ma J."/>
        </authorList>
    </citation>
    <scope>NUCLEOTIDE SEQUENCE [LARGE SCALE GENOMIC DNA]</scope>
    <source>
        <strain evidence="15">JCM 17329</strain>
    </source>
</reference>
<evidence type="ECO:0000256" key="12">
    <source>
        <dbReference type="PROSITE-ProRule" id="PRU00278"/>
    </source>
</evidence>
<dbReference type="InterPro" id="IPR023058">
    <property type="entry name" value="PPIase_PpiC_CS"/>
</dbReference>
<dbReference type="EMBL" id="BAABDS010000046">
    <property type="protein sequence ID" value="GAA3720984.1"/>
    <property type="molecule type" value="Genomic_DNA"/>
</dbReference>
<evidence type="ECO:0000313" key="15">
    <source>
        <dbReference type="Proteomes" id="UP001501479"/>
    </source>
</evidence>
<comment type="subcellular location">
    <subcellularLocation>
        <location evidence="2">Cytoplasm</location>
    </subcellularLocation>
</comment>
<evidence type="ECO:0000256" key="7">
    <source>
        <dbReference type="ARBA" id="ARBA00023235"/>
    </source>
</evidence>
<keyword evidence="15" id="KW-1185">Reference proteome</keyword>
<dbReference type="NCBIfam" id="NF011969">
    <property type="entry name" value="PRK15441.1"/>
    <property type="match status" value="1"/>
</dbReference>
<comment type="function">
    <text evidence="11">PPIases accelerate the folding of proteins. It prefers amino acid residues with hydrophobic side chains like leucine and phenylalanine in the P1 position of the peptides substrates.</text>
</comment>
<dbReference type="PANTHER" id="PTHR43629">
    <property type="entry name" value="PEPTIDYL-PROLYL CIS-TRANS ISOMERASE"/>
    <property type="match status" value="1"/>
</dbReference>
<organism evidence="14 15">
    <name type="scientific">Oceanisphaera sediminis</name>
    <dbReference type="NCBI Taxonomy" id="981381"/>
    <lineage>
        <taxon>Bacteria</taxon>
        <taxon>Pseudomonadati</taxon>
        <taxon>Pseudomonadota</taxon>
        <taxon>Gammaproteobacteria</taxon>
        <taxon>Aeromonadales</taxon>
        <taxon>Aeromonadaceae</taxon>
        <taxon>Oceanisphaera</taxon>
    </lineage>
</organism>
<evidence type="ECO:0000256" key="1">
    <source>
        <dbReference type="ARBA" id="ARBA00000971"/>
    </source>
</evidence>
<comment type="caution">
    <text evidence="14">The sequence shown here is derived from an EMBL/GenBank/DDBJ whole genome shotgun (WGS) entry which is preliminary data.</text>
</comment>
<dbReference type="RefSeq" id="WP_344965741.1">
    <property type="nucleotide sequence ID" value="NZ_BAABDS010000046.1"/>
</dbReference>
<dbReference type="Proteomes" id="UP001501479">
    <property type="component" value="Unassembled WGS sequence"/>
</dbReference>
<keyword evidence="6 12" id="KW-0697">Rotamase</keyword>
<dbReference type="Pfam" id="PF00639">
    <property type="entry name" value="Rotamase"/>
    <property type="match status" value="1"/>
</dbReference>
<evidence type="ECO:0000256" key="2">
    <source>
        <dbReference type="ARBA" id="ARBA00004496"/>
    </source>
</evidence>
<dbReference type="PROSITE" id="PS50198">
    <property type="entry name" value="PPIC_PPIASE_2"/>
    <property type="match status" value="1"/>
</dbReference>
<evidence type="ECO:0000313" key="14">
    <source>
        <dbReference type="EMBL" id="GAA3720984.1"/>
    </source>
</evidence>
<accession>A0ABP7ELU0</accession>
<evidence type="ECO:0000256" key="11">
    <source>
        <dbReference type="ARBA" id="ARBA00046231"/>
    </source>
</evidence>
<evidence type="ECO:0000256" key="10">
    <source>
        <dbReference type="ARBA" id="ARBA00043072"/>
    </source>
</evidence>
<feature type="domain" description="PpiC" evidence="13">
    <location>
        <begin position="2"/>
        <end position="91"/>
    </location>
</feature>
<evidence type="ECO:0000259" key="13">
    <source>
        <dbReference type="PROSITE" id="PS50198"/>
    </source>
</evidence>
<evidence type="ECO:0000256" key="5">
    <source>
        <dbReference type="ARBA" id="ARBA00022490"/>
    </source>
</evidence>
<dbReference type="EC" id="5.2.1.8" evidence="4"/>
<evidence type="ECO:0000256" key="9">
    <source>
        <dbReference type="ARBA" id="ARBA00041926"/>
    </source>
</evidence>